<name>A0A5B7HNF9_PORTR</name>
<accession>A0A5B7HNF9</accession>
<evidence type="ECO:0000313" key="1">
    <source>
        <dbReference type="EMBL" id="MPC70737.1"/>
    </source>
</evidence>
<keyword evidence="2" id="KW-1185">Reference proteome</keyword>
<reference evidence="1 2" key="1">
    <citation type="submission" date="2019-05" db="EMBL/GenBank/DDBJ databases">
        <title>Another draft genome of Portunus trituberculatus and its Hox gene families provides insights of decapod evolution.</title>
        <authorList>
            <person name="Jeong J.-H."/>
            <person name="Song I."/>
            <person name="Kim S."/>
            <person name="Choi T."/>
            <person name="Kim D."/>
            <person name="Ryu S."/>
            <person name="Kim W."/>
        </authorList>
    </citation>
    <scope>NUCLEOTIDE SEQUENCE [LARGE SCALE GENOMIC DNA]</scope>
    <source>
        <tissue evidence="1">Muscle</tissue>
    </source>
</reference>
<comment type="caution">
    <text evidence="1">The sequence shown here is derived from an EMBL/GenBank/DDBJ whole genome shotgun (WGS) entry which is preliminary data.</text>
</comment>
<evidence type="ECO:0000313" key="2">
    <source>
        <dbReference type="Proteomes" id="UP000324222"/>
    </source>
</evidence>
<organism evidence="1 2">
    <name type="scientific">Portunus trituberculatus</name>
    <name type="common">Swimming crab</name>
    <name type="synonym">Neptunus trituberculatus</name>
    <dbReference type="NCBI Taxonomy" id="210409"/>
    <lineage>
        <taxon>Eukaryota</taxon>
        <taxon>Metazoa</taxon>
        <taxon>Ecdysozoa</taxon>
        <taxon>Arthropoda</taxon>
        <taxon>Crustacea</taxon>
        <taxon>Multicrustacea</taxon>
        <taxon>Malacostraca</taxon>
        <taxon>Eumalacostraca</taxon>
        <taxon>Eucarida</taxon>
        <taxon>Decapoda</taxon>
        <taxon>Pleocyemata</taxon>
        <taxon>Brachyura</taxon>
        <taxon>Eubrachyura</taxon>
        <taxon>Portunoidea</taxon>
        <taxon>Portunidae</taxon>
        <taxon>Portuninae</taxon>
        <taxon>Portunus</taxon>
    </lineage>
</organism>
<gene>
    <name evidence="1" type="ORF">E2C01_064993</name>
</gene>
<proteinExistence type="predicted"/>
<dbReference type="Proteomes" id="UP000324222">
    <property type="component" value="Unassembled WGS sequence"/>
</dbReference>
<protein>
    <submittedName>
        <fullName evidence="1">Uncharacterized protein</fullName>
    </submittedName>
</protein>
<dbReference type="AlphaFoldDB" id="A0A5B7HNF9"/>
<dbReference type="EMBL" id="VSRR010031617">
    <property type="protein sequence ID" value="MPC70737.1"/>
    <property type="molecule type" value="Genomic_DNA"/>
</dbReference>
<sequence length="128" mass="14107">MSFKLLLDRRVGCNDSLSGKIATVKSSTVVAMCTIQKSSHGLNDSLGWPQFSTVGSPAAPGGEMFFRKCFWFTSKFQPLPGAILSRWSSWHPSCHQHQLRVVKSVGLRKVHPLCHLNPFVVQVSSPSP</sequence>